<evidence type="ECO:0000259" key="9">
    <source>
        <dbReference type="PROSITE" id="PS51105"/>
    </source>
</evidence>
<keyword evidence="5 8" id="KW-0812">Transmembrane</keyword>
<feature type="transmembrane region" description="Helical" evidence="8">
    <location>
        <begin position="177"/>
        <end position="202"/>
    </location>
</feature>
<feature type="transmembrane region" description="Helical" evidence="8">
    <location>
        <begin position="222"/>
        <end position="243"/>
    </location>
</feature>
<dbReference type="PANTHER" id="PTHR33989:SF4">
    <property type="entry name" value="PTS SYSTEM N,N'-DIACETYLCHITOBIOSE-SPECIFIC EIIC COMPONENT"/>
    <property type="match status" value="1"/>
</dbReference>
<gene>
    <name evidence="10" type="ORF">QUW46_06535</name>
</gene>
<dbReference type="PANTHER" id="PTHR33989">
    <property type="match status" value="1"/>
</dbReference>
<keyword evidence="2" id="KW-0813">Transport</keyword>
<accession>A0ABT7VNB2</accession>
<evidence type="ECO:0000256" key="8">
    <source>
        <dbReference type="SAM" id="Phobius"/>
    </source>
</evidence>
<evidence type="ECO:0000256" key="2">
    <source>
        <dbReference type="ARBA" id="ARBA00022448"/>
    </source>
</evidence>
<evidence type="ECO:0000256" key="7">
    <source>
        <dbReference type="ARBA" id="ARBA00023136"/>
    </source>
</evidence>
<keyword evidence="7 8" id="KW-0472">Membrane</keyword>
<dbReference type="EMBL" id="JAUDEO010000035">
    <property type="protein sequence ID" value="MDM8334225.1"/>
    <property type="molecule type" value="Genomic_DNA"/>
</dbReference>
<evidence type="ECO:0000256" key="6">
    <source>
        <dbReference type="ARBA" id="ARBA00022989"/>
    </source>
</evidence>
<feature type="transmembrane region" description="Helical" evidence="8">
    <location>
        <begin position="352"/>
        <end position="372"/>
    </location>
</feature>
<evidence type="ECO:0000256" key="3">
    <source>
        <dbReference type="ARBA" id="ARBA00022475"/>
    </source>
</evidence>
<reference evidence="10 11" key="1">
    <citation type="submission" date="2023-06" db="EMBL/GenBank/DDBJ databases">
        <title>Identification and characterization of horizontal gene transfer across gut microbiota members of farm animals based on homology search.</title>
        <authorList>
            <person name="Schwarzerova J."/>
            <person name="Nykrynova M."/>
            <person name="Jureckova K."/>
            <person name="Cejkova D."/>
            <person name="Rychlik I."/>
        </authorList>
    </citation>
    <scope>NUCLEOTIDE SEQUENCE [LARGE SCALE GENOMIC DNA]</scope>
    <source>
        <strain evidence="10 11">105_WCHN</strain>
    </source>
</reference>
<feature type="domain" description="PTS EIIC type-3" evidence="9">
    <location>
        <begin position="3"/>
        <end position="412"/>
    </location>
</feature>
<comment type="caution">
    <text evidence="10">The sequence shown here is derived from an EMBL/GenBank/DDBJ whole genome shotgun (WGS) entry which is preliminary data.</text>
</comment>
<comment type="subcellular location">
    <subcellularLocation>
        <location evidence="1">Cell membrane</location>
        <topology evidence="1">Multi-pass membrane protein</topology>
    </subcellularLocation>
</comment>
<evidence type="ECO:0000256" key="5">
    <source>
        <dbReference type="ARBA" id="ARBA00022692"/>
    </source>
</evidence>
<dbReference type="Proteomes" id="UP001529423">
    <property type="component" value="Unassembled WGS sequence"/>
</dbReference>
<protein>
    <submittedName>
        <fullName evidence="10">PTS transporter subunit EIIC</fullName>
    </submittedName>
</protein>
<evidence type="ECO:0000256" key="1">
    <source>
        <dbReference type="ARBA" id="ARBA00004651"/>
    </source>
</evidence>
<evidence type="ECO:0000313" key="11">
    <source>
        <dbReference type="Proteomes" id="UP001529423"/>
    </source>
</evidence>
<keyword evidence="11" id="KW-1185">Reference proteome</keyword>
<keyword evidence="3" id="KW-1003">Cell membrane</keyword>
<feature type="transmembrane region" description="Helical" evidence="8">
    <location>
        <begin position="136"/>
        <end position="156"/>
    </location>
</feature>
<evidence type="ECO:0000256" key="4">
    <source>
        <dbReference type="ARBA" id="ARBA00022597"/>
    </source>
</evidence>
<feature type="transmembrane region" description="Helical" evidence="8">
    <location>
        <begin position="28"/>
        <end position="49"/>
    </location>
</feature>
<feature type="transmembrane region" description="Helical" evidence="8">
    <location>
        <begin position="105"/>
        <end position="124"/>
    </location>
</feature>
<reference evidence="10 11" key="3">
    <citation type="submission" date="2023-06" db="EMBL/GenBank/DDBJ databases">
        <authorList>
            <person name="Zeman M."/>
            <person name="Kubasova T."/>
            <person name="Jahodarova E."/>
            <person name="Nykrynova M."/>
            <person name="Rychlik I."/>
        </authorList>
    </citation>
    <scope>NUCLEOTIDE SEQUENCE [LARGE SCALE GENOMIC DNA]</scope>
    <source>
        <strain evidence="10 11">105_WCHN</strain>
    </source>
</reference>
<dbReference type="Pfam" id="PF02378">
    <property type="entry name" value="PTS_EIIC"/>
    <property type="match status" value="1"/>
</dbReference>
<name>A0ABT7VNB2_9LACO</name>
<dbReference type="InterPro" id="IPR004501">
    <property type="entry name" value="PTS_EIIC_3"/>
</dbReference>
<feature type="transmembrane region" description="Helical" evidence="8">
    <location>
        <begin position="287"/>
        <end position="307"/>
    </location>
</feature>
<dbReference type="RefSeq" id="WP_289560594.1">
    <property type="nucleotide sequence ID" value="NZ_JAUDEO010000035.1"/>
</dbReference>
<reference evidence="11" key="2">
    <citation type="submission" date="2023-06" db="EMBL/GenBank/DDBJ databases">
        <title>Identification and characterization of horizontal gene transfer across gut microbiota members of farm animals based on homology search.</title>
        <authorList>
            <person name="Zeman M."/>
            <person name="Kubasova T."/>
            <person name="Jahodarova E."/>
            <person name="Nykrynova M."/>
            <person name="Rychlik I."/>
        </authorList>
    </citation>
    <scope>NUCLEOTIDE SEQUENCE [LARGE SCALE GENOMIC DNA]</scope>
    <source>
        <strain evidence="11">105_WCHN</strain>
    </source>
</reference>
<dbReference type="PROSITE" id="PS51105">
    <property type="entry name" value="PTS_EIIC_TYPE_3"/>
    <property type="match status" value="1"/>
</dbReference>
<feature type="transmembrane region" description="Helical" evidence="8">
    <location>
        <begin position="69"/>
        <end position="93"/>
    </location>
</feature>
<dbReference type="InterPro" id="IPR003352">
    <property type="entry name" value="PTS_EIIC"/>
</dbReference>
<organism evidence="10 11">
    <name type="scientific">Limosilactobacillus panis</name>
    <dbReference type="NCBI Taxonomy" id="47493"/>
    <lineage>
        <taxon>Bacteria</taxon>
        <taxon>Bacillati</taxon>
        <taxon>Bacillota</taxon>
        <taxon>Bacilli</taxon>
        <taxon>Lactobacillales</taxon>
        <taxon>Lactobacillaceae</taxon>
        <taxon>Limosilactobacillus</taxon>
    </lineage>
</organism>
<evidence type="ECO:0000313" key="10">
    <source>
        <dbReference type="EMBL" id="MDM8334225.1"/>
    </source>
</evidence>
<keyword evidence="4" id="KW-0762">Sugar transport</keyword>
<proteinExistence type="predicted"/>
<keyword evidence="6 8" id="KW-1133">Transmembrane helix</keyword>
<sequence>MTRTDHLIDKLVSFRQLSFIQIVQRTMLTLFPIVLIGSIAGILSAVFLSPTGFLGSTFHIKHWLTGYRFWRNIFGDINVVTVGFVAPYAAYVSAQLTARQSKGEIPTVGISAMACYVLIFYHSVQQNGNIIDMRYYTANWFIIGVLVGYLVGRFFVRFGRRIVLNDVQLKNNDILQSTFANFMPILVTLTVAFFLHLGYAIVRQLGIDDAFNQCVLEILNNHSNYAMTMLISFLATVLTWLGFAESINISNEMFRSEIFANLNYALTHKTNVNVPYPFTPAALYNGFGLFGGVGIGLALLIAIIWVSHHHNQRAVAQASLLPVFFNTNLPLTMGAVVMLNPIYLLPFVFLPLFNMLVASGLIMLHVLPPLVYPSPVGTPGILVSLIGTGGDWLALFWSVLLLIVDVLVYIPFVKLADRVEDRLIDERTGEQHAKD</sequence>
<dbReference type="InterPro" id="IPR051088">
    <property type="entry name" value="PTS_Sugar-EIIC/EIIB"/>
</dbReference>
<feature type="transmembrane region" description="Helical" evidence="8">
    <location>
        <begin position="392"/>
        <end position="412"/>
    </location>
</feature>